<name>A0A4Y7TBL0_COPMI</name>
<dbReference type="SMART" id="SM00148">
    <property type="entry name" value="PLCXc"/>
    <property type="match status" value="1"/>
</dbReference>
<sequence length="441" mass="49271">MQGELPTKASGLRKWRTACLMVTILIALLLTLRLAVDSSFTTIGMLREGGVTTGNLMASPEGRESSSSLLADTAFEEILTRGAPILGNDANCHRGAPTCSWMAKIPDSTKLIHMNLPGTHDTATWNYTEARQKELLRYTGEIPPAHFFRCQQSSIFQMLNDGIRVFDLRYAYNPGNDTIGFYHSRALLAPTTTLIDVLYGYYAWLERHPTETILLSLNHEGNTGTVEDERIQEMVLDIFSKPTNEDTLVNKMKRRFWIQKRGELGTLGESRGKIILLQRFSYRLLNPPPEVPRLHGLDLGADRWTDNGDDIHLVYNPESGATAFIEDRYAITLPPSATPSTDAYISTKFNATTTHLEKAAGPDAQTADQLFITFASAAFLQDPTEGFYMYPRLYAVGEGNTPGMNERLLHYFEQRKGQRFGVIMLDFYDAVPGLVETILGA</sequence>
<comment type="caution">
    <text evidence="2">The sequence shown here is derived from an EMBL/GenBank/DDBJ whole genome shotgun (WGS) entry which is preliminary data.</text>
</comment>
<dbReference type="CDD" id="cd08586">
    <property type="entry name" value="PI-PLCc_BcPLC_like"/>
    <property type="match status" value="1"/>
</dbReference>
<dbReference type="PROSITE" id="PS50007">
    <property type="entry name" value="PIPLC_X_DOMAIN"/>
    <property type="match status" value="1"/>
</dbReference>
<feature type="domain" description="Phosphatidylinositol-specific phospholipase C X" evidence="1">
    <location>
        <begin position="106"/>
        <end position="279"/>
    </location>
</feature>
<evidence type="ECO:0000259" key="1">
    <source>
        <dbReference type="SMART" id="SM00148"/>
    </source>
</evidence>
<gene>
    <name evidence="2" type="ORF">FA13DRAFT_1733382</name>
</gene>
<reference evidence="2 3" key="1">
    <citation type="journal article" date="2019" name="Nat. Ecol. Evol.">
        <title>Megaphylogeny resolves global patterns of mushroom evolution.</title>
        <authorList>
            <person name="Varga T."/>
            <person name="Krizsan K."/>
            <person name="Foldi C."/>
            <person name="Dima B."/>
            <person name="Sanchez-Garcia M."/>
            <person name="Sanchez-Ramirez S."/>
            <person name="Szollosi G.J."/>
            <person name="Szarkandi J.G."/>
            <person name="Papp V."/>
            <person name="Albert L."/>
            <person name="Andreopoulos W."/>
            <person name="Angelini C."/>
            <person name="Antonin V."/>
            <person name="Barry K.W."/>
            <person name="Bougher N.L."/>
            <person name="Buchanan P."/>
            <person name="Buyck B."/>
            <person name="Bense V."/>
            <person name="Catcheside P."/>
            <person name="Chovatia M."/>
            <person name="Cooper J."/>
            <person name="Damon W."/>
            <person name="Desjardin D."/>
            <person name="Finy P."/>
            <person name="Geml J."/>
            <person name="Haridas S."/>
            <person name="Hughes K."/>
            <person name="Justo A."/>
            <person name="Karasinski D."/>
            <person name="Kautmanova I."/>
            <person name="Kiss B."/>
            <person name="Kocsube S."/>
            <person name="Kotiranta H."/>
            <person name="LaButti K.M."/>
            <person name="Lechner B.E."/>
            <person name="Liimatainen K."/>
            <person name="Lipzen A."/>
            <person name="Lukacs Z."/>
            <person name="Mihaltcheva S."/>
            <person name="Morgado L.N."/>
            <person name="Niskanen T."/>
            <person name="Noordeloos M.E."/>
            <person name="Ohm R.A."/>
            <person name="Ortiz-Santana B."/>
            <person name="Ovrebo C."/>
            <person name="Racz N."/>
            <person name="Riley R."/>
            <person name="Savchenko A."/>
            <person name="Shiryaev A."/>
            <person name="Soop K."/>
            <person name="Spirin V."/>
            <person name="Szebenyi C."/>
            <person name="Tomsovsky M."/>
            <person name="Tulloss R.E."/>
            <person name="Uehling J."/>
            <person name="Grigoriev I.V."/>
            <person name="Vagvolgyi C."/>
            <person name="Papp T."/>
            <person name="Martin F.M."/>
            <person name="Miettinen O."/>
            <person name="Hibbett D.S."/>
            <person name="Nagy L.G."/>
        </authorList>
    </citation>
    <scope>NUCLEOTIDE SEQUENCE [LARGE SCALE GENOMIC DNA]</scope>
    <source>
        <strain evidence="2 3">FP101781</strain>
    </source>
</reference>
<evidence type="ECO:0000313" key="3">
    <source>
        <dbReference type="Proteomes" id="UP000298030"/>
    </source>
</evidence>
<dbReference type="AlphaFoldDB" id="A0A4Y7TBL0"/>
<dbReference type="InterPro" id="IPR000909">
    <property type="entry name" value="PLipase_C_PInositol-sp_X_dom"/>
</dbReference>
<accession>A0A4Y7TBL0</accession>
<dbReference type="GO" id="GO:0006629">
    <property type="term" value="P:lipid metabolic process"/>
    <property type="evidence" value="ECO:0007669"/>
    <property type="project" value="InterPro"/>
</dbReference>
<dbReference type="SUPFAM" id="SSF51695">
    <property type="entry name" value="PLC-like phosphodiesterases"/>
    <property type="match status" value="1"/>
</dbReference>
<proteinExistence type="predicted"/>
<dbReference type="Pfam" id="PF00388">
    <property type="entry name" value="PI-PLC-X"/>
    <property type="match status" value="1"/>
</dbReference>
<dbReference type="Gene3D" id="3.20.20.190">
    <property type="entry name" value="Phosphatidylinositol (PI) phosphodiesterase"/>
    <property type="match status" value="1"/>
</dbReference>
<protein>
    <submittedName>
        <fullName evidence="2">PLC-like phosphodiesterase</fullName>
    </submittedName>
</protein>
<keyword evidence="3" id="KW-1185">Reference proteome</keyword>
<dbReference type="InterPro" id="IPR017946">
    <property type="entry name" value="PLC-like_Pdiesterase_TIM-brl"/>
</dbReference>
<dbReference type="Proteomes" id="UP000298030">
    <property type="component" value="Unassembled WGS sequence"/>
</dbReference>
<dbReference type="InterPro" id="IPR051057">
    <property type="entry name" value="PI-PLC_domain"/>
</dbReference>
<dbReference type="PANTHER" id="PTHR13593:SF116">
    <property type="entry name" value="PLC-LIKE PHOSPHODIESTERASE"/>
    <property type="match status" value="1"/>
</dbReference>
<dbReference type="OrthoDB" id="1046782at2759"/>
<evidence type="ECO:0000313" key="2">
    <source>
        <dbReference type="EMBL" id="TEB30962.1"/>
    </source>
</evidence>
<dbReference type="EMBL" id="QPFP01000021">
    <property type="protein sequence ID" value="TEB30962.1"/>
    <property type="molecule type" value="Genomic_DNA"/>
</dbReference>
<organism evidence="2 3">
    <name type="scientific">Coprinellus micaceus</name>
    <name type="common">Glistening ink-cap mushroom</name>
    <name type="synonym">Coprinus micaceus</name>
    <dbReference type="NCBI Taxonomy" id="71717"/>
    <lineage>
        <taxon>Eukaryota</taxon>
        <taxon>Fungi</taxon>
        <taxon>Dikarya</taxon>
        <taxon>Basidiomycota</taxon>
        <taxon>Agaricomycotina</taxon>
        <taxon>Agaricomycetes</taxon>
        <taxon>Agaricomycetidae</taxon>
        <taxon>Agaricales</taxon>
        <taxon>Agaricineae</taxon>
        <taxon>Psathyrellaceae</taxon>
        <taxon>Coprinellus</taxon>
    </lineage>
</organism>
<dbReference type="PANTHER" id="PTHR13593">
    <property type="match status" value="1"/>
</dbReference>
<dbReference type="GO" id="GO:0008081">
    <property type="term" value="F:phosphoric diester hydrolase activity"/>
    <property type="evidence" value="ECO:0007669"/>
    <property type="project" value="InterPro"/>
</dbReference>